<feature type="binding site" evidence="14">
    <location>
        <begin position="95"/>
        <end position="102"/>
    </location>
    <ligand>
        <name>ATP</name>
        <dbReference type="ChEBI" id="CHEBI:30616"/>
    </ligand>
</feature>
<evidence type="ECO:0000256" key="7">
    <source>
        <dbReference type="ARBA" id="ARBA00022490"/>
    </source>
</evidence>
<dbReference type="InterPro" id="IPR006083">
    <property type="entry name" value="PRK/URK"/>
</dbReference>
<keyword evidence="11 14" id="KW-0067">ATP-binding</keyword>
<dbReference type="AlphaFoldDB" id="A0A6C2C2Q6"/>
<keyword evidence="7 14" id="KW-0963">Cytoplasm</keyword>
<evidence type="ECO:0000256" key="2">
    <source>
        <dbReference type="ARBA" id="ARBA00004496"/>
    </source>
</evidence>
<dbReference type="UniPathway" id="UPA00241">
    <property type="reaction ID" value="UER00352"/>
</dbReference>
<keyword evidence="18" id="KW-1185">Reference proteome</keyword>
<reference evidence="17 18" key="1">
    <citation type="submission" date="2019-01" db="EMBL/GenBank/DDBJ databases">
        <title>Weissella sp. nov., a novel lactic acid bacterium isolated from animal feces.</title>
        <authorList>
            <person name="Wang L.-T."/>
        </authorList>
    </citation>
    <scope>NUCLEOTIDE SEQUENCE [LARGE SCALE GENOMIC DNA]</scope>
    <source>
        <strain evidence="17 18">8H-2</strain>
    </source>
</reference>
<dbReference type="HAMAP" id="MF_00215">
    <property type="entry name" value="Pantothen_kinase_1"/>
    <property type="match status" value="1"/>
</dbReference>
<dbReference type="PANTHER" id="PTHR10285">
    <property type="entry name" value="URIDINE KINASE"/>
    <property type="match status" value="1"/>
</dbReference>
<dbReference type="Proteomes" id="UP000371977">
    <property type="component" value="Unassembled WGS sequence"/>
</dbReference>
<comment type="caution">
    <text evidence="17">The sequence shown here is derived from an EMBL/GenBank/DDBJ whole genome shotgun (WGS) entry which is preliminary data.</text>
</comment>
<dbReference type="NCBIfam" id="TIGR00554">
    <property type="entry name" value="panK_bact"/>
    <property type="match status" value="1"/>
</dbReference>
<feature type="domain" description="Phosphoribulokinase/uridine kinase" evidence="16">
    <location>
        <begin position="90"/>
        <end position="238"/>
    </location>
</feature>
<evidence type="ECO:0000256" key="10">
    <source>
        <dbReference type="ARBA" id="ARBA00022777"/>
    </source>
</evidence>
<keyword evidence="8 14" id="KW-0808">Transferase</keyword>
<dbReference type="Pfam" id="PF00485">
    <property type="entry name" value="PRK"/>
    <property type="match status" value="1"/>
</dbReference>
<dbReference type="OrthoDB" id="1550976at2"/>
<keyword evidence="9 14" id="KW-0547">Nucleotide-binding</keyword>
<evidence type="ECO:0000256" key="15">
    <source>
        <dbReference type="RuleBase" id="RU003530"/>
    </source>
</evidence>
<evidence type="ECO:0000256" key="4">
    <source>
        <dbReference type="ARBA" id="ARBA00006087"/>
    </source>
</evidence>
<dbReference type="CDD" id="cd02025">
    <property type="entry name" value="PanK"/>
    <property type="match status" value="1"/>
</dbReference>
<dbReference type="RefSeq" id="WP_148623597.1">
    <property type="nucleotide sequence ID" value="NZ_SDGZ01000024.1"/>
</dbReference>
<evidence type="ECO:0000256" key="11">
    <source>
        <dbReference type="ARBA" id="ARBA00022840"/>
    </source>
</evidence>
<dbReference type="GO" id="GO:0004594">
    <property type="term" value="F:pantothenate kinase activity"/>
    <property type="evidence" value="ECO:0007669"/>
    <property type="project" value="UniProtKB-UniRule"/>
</dbReference>
<comment type="pathway">
    <text evidence="3 14 15">Cofactor biosynthesis; coenzyme A biosynthesis; CoA from (R)-pantothenate: step 1/5.</text>
</comment>
<dbReference type="GO" id="GO:0005524">
    <property type="term" value="F:ATP binding"/>
    <property type="evidence" value="ECO:0007669"/>
    <property type="project" value="UniProtKB-UniRule"/>
</dbReference>
<protein>
    <recommendedName>
        <fullName evidence="6 14">Pantothenate kinase</fullName>
        <ecNumber evidence="5 14">2.7.1.33</ecNumber>
    </recommendedName>
    <alternativeName>
        <fullName evidence="13 14">Pantothenic acid kinase</fullName>
    </alternativeName>
</protein>
<evidence type="ECO:0000256" key="5">
    <source>
        <dbReference type="ARBA" id="ARBA00012102"/>
    </source>
</evidence>
<dbReference type="GO" id="GO:0005737">
    <property type="term" value="C:cytoplasm"/>
    <property type="evidence" value="ECO:0007669"/>
    <property type="project" value="UniProtKB-SubCell"/>
</dbReference>
<sequence length="313" mass="35547">MTDMAFNYEVIERDDWGALASKMSASQSALITPKALANIKAFNDQISMDDVLTIYQPLVSYIKLRYAQYERNFAERQAFLGRTDHQSPFVVGIAGSVAVGKSTTARLLQLMLQADMGEASVALTTTDGFLMSNEQLKARNLFDRKGFPESYNMEALLSFVNDIKDGAAEVRSPRYSHDISDVLPNEYDVFKRPKIFIIEGINTLQTSPNSPVYVSDFFDLSIYVDAATSLIEHWYISRFDALREQALVNNDPSNFFWSWTQIPLADAIKIAKNVWKTVNLPNLEQYILPTRERADLVLHKTVGHVIDQIWLRK</sequence>
<dbReference type="EC" id="2.7.1.33" evidence="5 14"/>
<keyword evidence="10 14" id="KW-0418">Kinase</keyword>
<dbReference type="Gene3D" id="3.40.50.300">
    <property type="entry name" value="P-loop containing nucleotide triphosphate hydrolases"/>
    <property type="match status" value="1"/>
</dbReference>
<accession>A0A6C2C2Q6</accession>
<comment type="catalytic activity">
    <reaction evidence="1 14 15">
        <text>(R)-pantothenate + ATP = (R)-4'-phosphopantothenate + ADP + H(+)</text>
        <dbReference type="Rhea" id="RHEA:16373"/>
        <dbReference type="ChEBI" id="CHEBI:10986"/>
        <dbReference type="ChEBI" id="CHEBI:15378"/>
        <dbReference type="ChEBI" id="CHEBI:29032"/>
        <dbReference type="ChEBI" id="CHEBI:30616"/>
        <dbReference type="ChEBI" id="CHEBI:456216"/>
        <dbReference type="EC" id="2.7.1.33"/>
    </reaction>
</comment>
<keyword evidence="12 14" id="KW-0173">Coenzyme A biosynthesis</keyword>
<comment type="similarity">
    <text evidence="4 14 15">Belongs to the prokaryotic pantothenate kinase family.</text>
</comment>
<evidence type="ECO:0000256" key="13">
    <source>
        <dbReference type="ARBA" id="ARBA00032866"/>
    </source>
</evidence>
<proteinExistence type="inferred from homology"/>
<organism evidence="17 18">
    <name type="scientific">Weissella muntiaci</name>
    <dbReference type="NCBI Taxonomy" id="2508881"/>
    <lineage>
        <taxon>Bacteria</taxon>
        <taxon>Bacillati</taxon>
        <taxon>Bacillota</taxon>
        <taxon>Bacilli</taxon>
        <taxon>Lactobacillales</taxon>
        <taxon>Lactobacillaceae</taxon>
        <taxon>Weissella</taxon>
    </lineage>
</organism>
<evidence type="ECO:0000256" key="1">
    <source>
        <dbReference type="ARBA" id="ARBA00001206"/>
    </source>
</evidence>
<evidence type="ECO:0000313" key="17">
    <source>
        <dbReference type="EMBL" id="TYC48107.1"/>
    </source>
</evidence>
<evidence type="ECO:0000313" key="18">
    <source>
        <dbReference type="Proteomes" id="UP000371977"/>
    </source>
</evidence>
<dbReference type="GO" id="GO:0015937">
    <property type="term" value="P:coenzyme A biosynthetic process"/>
    <property type="evidence" value="ECO:0007669"/>
    <property type="project" value="UniProtKB-UniRule"/>
</dbReference>
<dbReference type="EMBL" id="SDGZ01000024">
    <property type="protein sequence ID" value="TYC48107.1"/>
    <property type="molecule type" value="Genomic_DNA"/>
</dbReference>
<gene>
    <name evidence="14" type="primary">coaA</name>
    <name evidence="17" type="ORF">ESZ50_10060</name>
</gene>
<comment type="subcellular location">
    <subcellularLocation>
        <location evidence="2 14 15">Cytoplasm</location>
    </subcellularLocation>
</comment>
<dbReference type="InterPro" id="IPR004566">
    <property type="entry name" value="PanK"/>
</dbReference>
<evidence type="ECO:0000256" key="14">
    <source>
        <dbReference type="HAMAP-Rule" id="MF_00215"/>
    </source>
</evidence>
<evidence type="ECO:0000256" key="8">
    <source>
        <dbReference type="ARBA" id="ARBA00022679"/>
    </source>
</evidence>
<dbReference type="SUPFAM" id="SSF52540">
    <property type="entry name" value="P-loop containing nucleoside triphosphate hydrolases"/>
    <property type="match status" value="1"/>
</dbReference>
<name>A0A6C2C2Q6_9LACO</name>
<evidence type="ECO:0000256" key="3">
    <source>
        <dbReference type="ARBA" id="ARBA00005225"/>
    </source>
</evidence>
<evidence type="ECO:0000259" key="16">
    <source>
        <dbReference type="Pfam" id="PF00485"/>
    </source>
</evidence>
<evidence type="ECO:0000256" key="9">
    <source>
        <dbReference type="ARBA" id="ARBA00022741"/>
    </source>
</evidence>
<evidence type="ECO:0000256" key="12">
    <source>
        <dbReference type="ARBA" id="ARBA00022993"/>
    </source>
</evidence>
<dbReference type="PIRSF" id="PIRSF000545">
    <property type="entry name" value="Pantothenate_kin"/>
    <property type="match status" value="1"/>
</dbReference>
<evidence type="ECO:0000256" key="6">
    <source>
        <dbReference type="ARBA" id="ARBA00015080"/>
    </source>
</evidence>
<dbReference type="InterPro" id="IPR027417">
    <property type="entry name" value="P-loop_NTPase"/>
</dbReference>